<feature type="region of interest" description="Disordered" evidence="1">
    <location>
        <begin position="1"/>
        <end position="44"/>
    </location>
</feature>
<sequence length="509" mass="57716">MFPPRKTELTAPHEQTRPTSNISRRRTETPSLPRKPVDEFDDGIDDDELVKASLNDLNFDHIDNYANPTDAIMRKNVAKNTAKSKGRIQEPSQPQEQEDREPRQLENGKWACKHLCKDKNACKHLCCKHGMDKPPKKTTSKRVPSQETHNSHDISLSEAAKGKDQKTQIKLQLTASKRKSSAMVEELDLTQQEKKKKGDYAKNGVKDFRELEKLHKSVQMKDPPSSVSTVMHQKPSYCYGQGGTPDLSFLGIQSPRPYGRLDSEFSSDYDVLGFDDLSADLRKSASSRMTSRVAQISKEDKDDISMGTAADQTIANHKVDLFDDDNSMISDIMWGAMDSEDLKGEPVNNDDIESKLFDPYHHDDYDPNNLEDQPLPTAEYNYDQEPTAFKQDTSSPAKVPMMPPEKGRSLFLNDSSSSQTPFRDFKSAKPMLQDSTLEGPEHEPEHEDEKLMRSSKFFEKKKVSLKEVKPEDPVKEEETTVNGELIPEAYKGLEPWLFQEFGDIVEIVD</sequence>
<dbReference type="GeneID" id="80904739"/>
<evidence type="ECO:0000313" key="2">
    <source>
        <dbReference type="EMBL" id="KAJ4360643.1"/>
    </source>
</evidence>
<keyword evidence="2" id="KW-0347">Helicase</keyword>
<keyword evidence="2" id="KW-0378">Hydrolase</keyword>
<accession>A0A9W8XW42</accession>
<feature type="compositionally biased region" description="Basic and acidic residues" evidence="1">
    <location>
        <begin position="352"/>
        <end position="365"/>
    </location>
</feature>
<proteinExistence type="predicted"/>
<feature type="compositionally biased region" description="Basic and acidic residues" evidence="1">
    <location>
        <begin position="439"/>
        <end position="454"/>
    </location>
</feature>
<name>A0A9W8XW42_9PLEO</name>
<feature type="region of interest" description="Disordered" evidence="1">
    <location>
        <begin position="129"/>
        <end position="168"/>
    </location>
</feature>
<organism evidence="2 3">
    <name type="scientific">Didymosphaeria variabile</name>
    <dbReference type="NCBI Taxonomy" id="1932322"/>
    <lineage>
        <taxon>Eukaryota</taxon>
        <taxon>Fungi</taxon>
        <taxon>Dikarya</taxon>
        <taxon>Ascomycota</taxon>
        <taxon>Pezizomycotina</taxon>
        <taxon>Dothideomycetes</taxon>
        <taxon>Pleosporomycetidae</taxon>
        <taxon>Pleosporales</taxon>
        <taxon>Massarineae</taxon>
        <taxon>Didymosphaeriaceae</taxon>
        <taxon>Didymosphaeria</taxon>
    </lineage>
</organism>
<dbReference type="GO" id="GO:0003678">
    <property type="term" value="F:DNA helicase activity"/>
    <property type="evidence" value="ECO:0007669"/>
    <property type="project" value="UniProtKB-EC"/>
</dbReference>
<keyword evidence="2" id="KW-0067">ATP-binding</keyword>
<protein>
    <submittedName>
        <fullName evidence="2">ATP-dependent DNA helicase MER3</fullName>
        <ecNumber evidence="2">3.6.4.12</ecNumber>
    </submittedName>
</protein>
<feature type="compositionally biased region" description="Polar residues" evidence="1">
    <location>
        <begin position="412"/>
        <end position="421"/>
    </location>
</feature>
<dbReference type="GO" id="GO:0016787">
    <property type="term" value="F:hydrolase activity"/>
    <property type="evidence" value="ECO:0007669"/>
    <property type="project" value="UniProtKB-KW"/>
</dbReference>
<dbReference type="RefSeq" id="XP_056076845.1">
    <property type="nucleotide sequence ID" value="XM_056210023.1"/>
</dbReference>
<dbReference type="AlphaFoldDB" id="A0A9W8XW42"/>
<dbReference type="EMBL" id="JAPEUX010000001">
    <property type="protein sequence ID" value="KAJ4360643.1"/>
    <property type="molecule type" value="Genomic_DNA"/>
</dbReference>
<gene>
    <name evidence="2" type="primary">HFM1_2</name>
    <name evidence="2" type="ORF">N0V89_001209</name>
</gene>
<dbReference type="Proteomes" id="UP001140513">
    <property type="component" value="Unassembled WGS sequence"/>
</dbReference>
<evidence type="ECO:0000256" key="1">
    <source>
        <dbReference type="SAM" id="MobiDB-lite"/>
    </source>
</evidence>
<dbReference type="OrthoDB" id="5575at2759"/>
<reference evidence="2" key="1">
    <citation type="submission" date="2022-10" db="EMBL/GenBank/DDBJ databases">
        <title>Tapping the CABI collections for fungal endophytes: first genome assemblies for Collariella, Neodidymelliopsis, Ascochyta clinopodiicola, Didymella pomorum, Didymosphaeria variabile, Neocosmospora piperis and Neocucurbitaria cava.</title>
        <authorList>
            <person name="Hill R."/>
        </authorList>
    </citation>
    <scope>NUCLEOTIDE SEQUENCE</scope>
    <source>
        <strain evidence="2">IMI 356815</strain>
    </source>
</reference>
<keyword evidence="3" id="KW-1185">Reference proteome</keyword>
<comment type="caution">
    <text evidence="2">The sequence shown here is derived from an EMBL/GenBank/DDBJ whole genome shotgun (WGS) entry which is preliminary data.</text>
</comment>
<keyword evidence="2" id="KW-0547">Nucleotide-binding</keyword>
<feature type="region of interest" description="Disordered" evidence="1">
    <location>
        <begin position="78"/>
        <end position="103"/>
    </location>
</feature>
<evidence type="ECO:0000313" key="3">
    <source>
        <dbReference type="Proteomes" id="UP001140513"/>
    </source>
</evidence>
<feature type="region of interest" description="Disordered" evidence="1">
    <location>
        <begin position="343"/>
        <end position="454"/>
    </location>
</feature>
<dbReference type="EC" id="3.6.4.12" evidence="2"/>